<dbReference type="Proteomes" id="UP000031656">
    <property type="component" value="Chromosome"/>
</dbReference>
<evidence type="ECO:0000313" key="1">
    <source>
        <dbReference type="EMBL" id="AHK70215.1"/>
    </source>
</evidence>
<dbReference type="KEGG" id="goy:GLS_c02980"/>
<dbReference type="EMBL" id="CP004373">
    <property type="protein sequence ID" value="AHK70215.1"/>
    <property type="molecule type" value="Genomic_DNA"/>
</dbReference>
<organism evidence="1 2">
    <name type="scientific">Gluconobacter oxydans DSM 3504</name>
    <dbReference type="NCBI Taxonomy" id="1288313"/>
    <lineage>
        <taxon>Bacteria</taxon>
        <taxon>Pseudomonadati</taxon>
        <taxon>Pseudomonadota</taxon>
        <taxon>Alphaproteobacteria</taxon>
        <taxon>Acetobacterales</taxon>
        <taxon>Acetobacteraceae</taxon>
        <taxon>Gluconobacter</taxon>
    </lineage>
</organism>
<reference evidence="1 2" key="1">
    <citation type="journal article" date="2015" name="Appl. Microbiol. Biotechnol.">
        <title>The consequence of an additional NADH dehydrogenase paralog on the growth of Gluconobacter oxydans DSM3504.</title>
        <authorList>
            <person name="Kostner D."/>
            <person name="Luchterhand B."/>
            <person name="Junker A."/>
            <person name="Volland S."/>
            <person name="Daniel R."/>
            <person name="Buchs J."/>
            <person name="Liebl W."/>
            <person name="Ehrenreich A."/>
        </authorList>
    </citation>
    <scope>NUCLEOTIDE SEQUENCE [LARGE SCALE GENOMIC DNA]</scope>
    <source>
        <strain evidence="1">DSM 3504</strain>
    </source>
</reference>
<dbReference type="HOGENOM" id="CLU_782476_0_0_5"/>
<accession>A0A067Z3R2</accession>
<protein>
    <recommendedName>
        <fullName evidence="3">DUF2125 domain-containing protein</fullName>
    </recommendedName>
</protein>
<proteinExistence type="predicted"/>
<evidence type="ECO:0008006" key="3">
    <source>
        <dbReference type="Google" id="ProtNLM"/>
    </source>
</evidence>
<evidence type="ECO:0000313" key="2">
    <source>
        <dbReference type="Proteomes" id="UP000031656"/>
    </source>
</evidence>
<dbReference type="RefSeq" id="WP_148295875.1">
    <property type="nucleotide sequence ID" value="NZ_CP004373.1"/>
</dbReference>
<dbReference type="AlphaFoldDB" id="A0A067Z3R2"/>
<name>A0A067Z3R2_GLUOY</name>
<gene>
    <name evidence="1" type="ORF">GLS_c02980</name>
</gene>
<sequence>MARPFFTVRYGRSALVLIAVLAISTALDTVFWLRTVHRLDATARTALTAAHENGWRVETTPLHKGGWPFGAWVELDRLNGTHPASAASPYDAGWAGEKIRLGGSWLSLLQAGLPLSLTGHQATRLVVNDNVLTMLASGVQIRFRNPENLVFSAPRLQLAFSGRWPNRQFSTQTLSGRLIRFPAASPDATRLGLIAHAATVNGFPLPYGLFSDLRNARLAIALTASQSSQGLSLLDPTSYGRLILQDASATPVPASPDNRITLTGALALPEQNGTLTLTMTHWQELASRLLDRPEIESHLAPDLQAALQKLLQKASSIPAIKERPFSLSMPVVNGQILPDAQAVSALVSQGFRTP</sequence>
<dbReference type="GeneID" id="56904544"/>